<reference evidence="3 4" key="1">
    <citation type="submission" date="2024-04" db="EMBL/GenBank/DDBJ databases">
        <title>Draft genome sequence of Thalassolituus maritimus NBRC 116585.</title>
        <authorList>
            <person name="Miyakawa T."/>
            <person name="Kusuya Y."/>
            <person name="Miura T."/>
        </authorList>
    </citation>
    <scope>NUCLEOTIDE SEQUENCE [LARGE SCALE GENOMIC DNA]</scope>
    <source>
        <strain evidence="3 4">5NW40-0001</strain>
    </source>
</reference>
<feature type="transmembrane region" description="Helical" evidence="2">
    <location>
        <begin position="74"/>
        <end position="92"/>
    </location>
</feature>
<evidence type="ECO:0000313" key="4">
    <source>
        <dbReference type="Proteomes" id="UP001481413"/>
    </source>
</evidence>
<accession>A0ABQ0A373</accession>
<evidence type="ECO:0000313" key="3">
    <source>
        <dbReference type="EMBL" id="GAA6146852.1"/>
    </source>
</evidence>
<keyword evidence="4" id="KW-1185">Reference proteome</keyword>
<dbReference type="NCBIfam" id="NF009316">
    <property type="entry name" value="PRK12674.1-5"/>
    <property type="match status" value="1"/>
</dbReference>
<dbReference type="PANTHER" id="PTHR34703">
    <property type="entry name" value="ANTIPORTER SUBUNIT MNHG2-RELATED"/>
    <property type="match status" value="1"/>
</dbReference>
<name>A0ABQ0A373_9GAMM</name>
<protein>
    <recommendedName>
        <fullName evidence="5">Na+/H+ antiporter subunit G</fullName>
    </recommendedName>
</protein>
<feature type="transmembrane region" description="Helical" evidence="2">
    <location>
        <begin position="12"/>
        <end position="31"/>
    </location>
</feature>
<comment type="caution">
    <text evidence="3">The sequence shown here is derived from an EMBL/GenBank/DDBJ whole genome shotgun (WGS) entry which is preliminary data.</text>
</comment>
<dbReference type="PANTHER" id="PTHR34703:SF1">
    <property type="entry name" value="ANTIPORTER SUBUNIT MNHG2-RELATED"/>
    <property type="match status" value="1"/>
</dbReference>
<dbReference type="NCBIfam" id="TIGR01300">
    <property type="entry name" value="CPA3_mnhG_phaG"/>
    <property type="match status" value="1"/>
</dbReference>
<dbReference type="Proteomes" id="UP001481413">
    <property type="component" value="Unassembled WGS sequence"/>
</dbReference>
<dbReference type="InterPro" id="IPR005133">
    <property type="entry name" value="PhaG_MnhG_YufB"/>
</dbReference>
<gene>
    <name evidence="3" type="ORF">NBRC116585_29720</name>
</gene>
<keyword evidence="2" id="KW-0472">Membrane</keyword>
<dbReference type="Pfam" id="PF03334">
    <property type="entry name" value="PhaG_MnhG_YufB"/>
    <property type="match status" value="1"/>
</dbReference>
<feature type="compositionally biased region" description="Basic and acidic residues" evidence="1">
    <location>
        <begin position="115"/>
        <end position="131"/>
    </location>
</feature>
<feature type="region of interest" description="Disordered" evidence="1">
    <location>
        <begin position="102"/>
        <end position="131"/>
    </location>
</feature>
<keyword evidence="2" id="KW-0812">Transmembrane</keyword>
<dbReference type="EMBL" id="BAABWH010000011">
    <property type="protein sequence ID" value="GAA6146852.1"/>
    <property type="molecule type" value="Genomic_DNA"/>
</dbReference>
<evidence type="ECO:0000256" key="2">
    <source>
        <dbReference type="SAM" id="Phobius"/>
    </source>
</evidence>
<evidence type="ECO:0008006" key="5">
    <source>
        <dbReference type="Google" id="ProtNLM"/>
    </source>
</evidence>
<keyword evidence="2" id="KW-1133">Transmembrane helix</keyword>
<sequence length="131" mass="14267">MNNLLAYTDHLVAGLLLFGAFFMLIGSWGLAKLPDFFTRLHAPTKASTLGMGSTLLASLVWFSVQEGSLHIHELVISIFLFLTAPVSAYMMGKAAIHRSRPMVDGTRNAEQAECASERRGLKDEGPEGKNS</sequence>
<evidence type="ECO:0000256" key="1">
    <source>
        <dbReference type="SAM" id="MobiDB-lite"/>
    </source>
</evidence>
<proteinExistence type="predicted"/>
<dbReference type="RefSeq" id="WP_353296060.1">
    <property type="nucleotide sequence ID" value="NZ_BAABWH010000011.1"/>
</dbReference>
<organism evidence="3 4">
    <name type="scientific">Thalassolituus maritimus</name>
    <dbReference type="NCBI Taxonomy" id="484498"/>
    <lineage>
        <taxon>Bacteria</taxon>
        <taxon>Pseudomonadati</taxon>
        <taxon>Pseudomonadota</taxon>
        <taxon>Gammaproteobacteria</taxon>
        <taxon>Oceanospirillales</taxon>
        <taxon>Oceanospirillaceae</taxon>
        <taxon>Thalassolituus</taxon>
    </lineage>
</organism>